<organism evidence="1 2">
    <name type="scientific">Streptomyces yaizuensis</name>
    <dbReference type="NCBI Taxonomy" id="2989713"/>
    <lineage>
        <taxon>Bacteria</taxon>
        <taxon>Bacillati</taxon>
        <taxon>Actinomycetota</taxon>
        <taxon>Actinomycetes</taxon>
        <taxon>Kitasatosporales</taxon>
        <taxon>Streptomycetaceae</taxon>
        <taxon>Streptomyces</taxon>
    </lineage>
</organism>
<evidence type="ECO:0000313" key="1">
    <source>
        <dbReference type="EMBL" id="GLF93371.1"/>
    </source>
</evidence>
<evidence type="ECO:0000313" key="2">
    <source>
        <dbReference type="Proteomes" id="UP001291653"/>
    </source>
</evidence>
<gene>
    <name evidence="1" type="ORF">SYYSPA8_03760</name>
</gene>
<proteinExistence type="predicted"/>
<dbReference type="Proteomes" id="UP001291653">
    <property type="component" value="Unassembled WGS sequence"/>
</dbReference>
<keyword evidence="2" id="KW-1185">Reference proteome</keyword>
<dbReference type="EMBL" id="BSBI01000001">
    <property type="protein sequence ID" value="GLF93371.1"/>
    <property type="molecule type" value="Genomic_DNA"/>
</dbReference>
<comment type="caution">
    <text evidence="1">The sequence shown here is derived from an EMBL/GenBank/DDBJ whole genome shotgun (WGS) entry which is preliminary data.</text>
</comment>
<accession>A0ABQ5NSM9</accession>
<reference evidence="1 2" key="1">
    <citation type="submission" date="2022-10" db="EMBL/GenBank/DDBJ databases">
        <title>Draft genome sequence of Streptomyces sp. YSPA8.</title>
        <authorList>
            <person name="Moriuchi R."/>
            <person name="Dohra H."/>
            <person name="Yamamura H."/>
            <person name="Kodani S."/>
        </authorList>
    </citation>
    <scope>NUCLEOTIDE SEQUENCE [LARGE SCALE GENOMIC DNA]</scope>
    <source>
        <strain evidence="1 2">YSPA8</strain>
    </source>
</reference>
<sequence>MSLSPTTLSAVYWEETGHVVGALSLTGTAAVTDVAALVGRALPLRAGVAGGRPLTLTLPAARLAAVAADDEPGVLGDPLAFGVETADGRPRPTLVRLTPSGREAVLTRTGLTVELPQPAAGATAVAALVCDDQETFAVRGVIGAGQTRATLALAVPAGTYGVLVLAAGWAGRLQRSEVA</sequence>
<dbReference type="RefSeq" id="WP_323445446.1">
    <property type="nucleotide sequence ID" value="NZ_BSBI01000001.1"/>
</dbReference>
<protein>
    <submittedName>
        <fullName evidence="1">Uncharacterized protein</fullName>
    </submittedName>
</protein>
<name>A0ABQ5NSM9_9ACTN</name>